<reference evidence="5" key="1">
    <citation type="journal article" date="2012" name="Proc. Natl. Acad. Sci. U.S.A.">
        <title>Antigenic diversity is generated by distinct evolutionary mechanisms in African trypanosome species.</title>
        <authorList>
            <person name="Jackson A.P."/>
            <person name="Berry A."/>
            <person name="Aslett M."/>
            <person name="Allison H.C."/>
            <person name="Burton P."/>
            <person name="Vavrova-Anderson J."/>
            <person name="Brown R."/>
            <person name="Browne H."/>
            <person name="Corton N."/>
            <person name="Hauser H."/>
            <person name="Gamble J."/>
            <person name="Gilderthorp R."/>
            <person name="Marcello L."/>
            <person name="McQuillan J."/>
            <person name="Otto T.D."/>
            <person name="Quail M.A."/>
            <person name="Sanders M.J."/>
            <person name="van Tonder A."/>
            <person name="Ginger M.L."/>
            <person name="Field M.C."/>
            <person name="Barry J.D."/>
            <person name="Hertz-Fowler C."/>
            <person name="Berriman M."/>
        </authorList>
    </citation>
    <scope>NUCLEOTIDE SEQUENCE</scope>
    <source>
        <strain evidence="5">Y486</strain>
    </source>
</reference>
<feature type="transmembrane region" description="Helical" evidence="4">
    <location>
        <begin position="60"/>
        <end position="84"/>
    </location>
</feature>
<dbReference type="PANTHER" id="PTHR45792">
    <property type="entry name" value="DIACYLGLYCEROL LIPASE HOMOLOG-RELATED"/>
    <property type="match status" value="1"/>
</dbReference>
<protein>
    <submittedName>
        <fullName evidence="5">Uncharacterized protein</fullName>
    </submittedName>
</protein>
<evidence type="ECO:0000256" key="1">
    <source>
        <dbReference type="ARBA" id="ARBA00022801"/>
    </source>
</evidence>
<sequence>MPALRWCGRKWRTATDTFTFSGIYFAIVLTVSGVLILAQFDNWFSADVMGCQGTTHRFNTVLWALGIADVISVLLFVAIAILSCRGTPFQVEKRRCVSTLLYFTTAAMLALIVLNCIVTKYFVYDNEKTNCSLYARQLLYSSITFNFMAPFLYLAMLFMVYDPYGASTWANPRKYELLWYKRFRWMCCYCCSSKEGDELEDAARTLASSFRAYDVVPSDVVAGILLAHDIQRRLLIRTRGPIEYPPAGDGWEERISAQARRFPVLTEHQRKIIMEMRHFSPFYIGTYGWLLYMHTNPCTALPTLCCADPVMCCRQRDGRHTGTRCFCDLTTLNKVTQMDDEDVVFSRWSSAPFHPVFYVAVDQLANAVVIAIRGTMSLSDCITDVSASPELLEVSFYDQETKLDPENAYVHKGDEEKCRVC</sequence>
<dbReference type="GO" id="GO:0016298">
    <property type="term" value="F:lipase activity"/>
    <property type="evidence" value="ECO:0007669"/>
    <property type="project" value="TreeGrafter"/>
</dbReference>
<keyword evidence="4" id="KW-1133">Transmembrane helix</keyword>
<dbReference type="VEuPathDB" id="TriTrypDB:TvY486_1013260"/>
<keyword evidence="2" id="KW-0442">Lipid degradation</keyword>
<keyword evidence="4" id="KW-0472">Membrane</keyword>
<evidence type="ECO:0000256" key="2">
    <source>
        <dbReference type="ARBA" id="ARBA00022963"/>
    </source>
</evidence>
<dbReference type="EMBL" id="HE573026">
    <property type="protein sequence ID" value="CCC52283.1"/>
    <property type="molecule type" value="Genomic_DNA"/>
</dbReference>
<feature type="transmembrane region" description="Helical" evidence="4">
    <location>
        <begin position="143"/>
        <end position="164"/>
    </location>
</feature>
<dbReference type="PANTHER" id="PTHR45792:SF8">
    <property type="entry name" value="DIACYLGLYCEROL LIPASE-ALPHA"/>
    <property type="match status" value="1"/>
</dbReference>
<dbReference type="SUPFAM" id="SSF53474">
    <property type="entry name" value="alpha/beta-Hydrolases"/>
    <property type="match status" value="1"/>
</dbReference>
<organism evidence="5">
    <name type="scientific">Trypanosoma vivax (strain Y486)</name>
    <dbReference type="NCBI Taxonomy" id="1055687"/>
    <lineage>
        <taxon>Eukaryota</taxon>
        <taxon>Discoba</taxon>
        <taxon>Euglenozoa</taxon>
        <taxon>Kinetoplastea</taxon>
        <taxon>Metakinetoplastina</taxon>
        <taxon>Trypanosomatida</taxon>
        <taxon>Trypanosomatidae</taxon>
        <taxon>Trypanosoma</taxon>
        <taxon>Duttonella</taxon>
    </lineage>
</organism>
<feature type="non-terminal residue" evidence="5">
    <location>
        <position position="421"/>
    </location>
</feature>
<dbReference type="InterPro" id="IPR052214">
    <property type="entry name" value="DAG_Lipase-Related"/>
</dbReference>
<evidence type="ECO:0000256" key="3">
    <source>
        <dbReference type="ARBA" id="ARBA00023098"/>
    </source>
</evidence>
<keyword evidence="4" id="KW-0812">Transmembrane</keyword>
<keyword evidence="3" id="KW-0443">Lipid metabolism</keyword>
<dbReference type="Gene3D" id="3.40.50.1820">
    <property type="entry name" value="alpha/beta hydrolase"/>
    <property type="match status" value="1"/>
</dbReference>
<name>G0U4C0_TRYVY</name>
<dbReference type="GO" id="GO:0016042">
    <property type="term" value="P:lipid catabolic process"/>
    <property type="evidence" value="ECO:0007669"/>
    <property type="project" value="UniProtKB-KW"/>
</dbReference>
<gene>
    <name evidence="5" type="ORF">TVY486_1013260</name>
</gene>
<dbReference type="InterPro" id="IPR029058">
    <property type="entry name" value="AB_hydrolase_fold"/>
</dbReference>
<dbReference type="AlphaFoldDB" id="G0U4C0"/>
<keyword evidence="1" id="KW-0378">Hydrolase</keyword>
<evidence type="ECO:0000256" key="4">
    <source>
        <dbReference type="SAM" id="Phobius"/>
    </source>
</evidence>
<feature type="transmembrane region" description="Helical" evidence="4">
    <location>
        <begin position="21"/>
        <end position="40"/>
    </location>
</feature>
<proteinExistence type="predicted"/>
<feature type="transmembrane region" description="Helical" evidence="4">
    <location>
        <begin position="96"/>
        <end position="123"/>
    </location>
</feature>
<evidence type="ECO:0000313" key="5">
    <source>
        <dbReference type="EMBL" id="CCC52283.1"/>
    </source>
</evidence>
<accession>G0U4C0</accession>